<name>A0A227P329_9FLAO</name>
<protein>
    <submittedName>
        <fullName evidence="3">ATPase</fullName>
    </submittedName>
</protein>
<keyword evidence="4" id="KW-1185">Reference proteome</keyword>
<evidence type="ECO:0000313" key="4">
    <source>
        <dbReference type="Proteomes" id="UP000214684"/>
    </source>
</evidence>
<evidence type="ECO:0000259" key="2">
    <source>
        <dbReference type="Pfam" id="PF13635"/>
    </source>
</evidence>
<proteinExistence type="predicted"/>
<evidence type="ECO:0000259" key="1">
    <source>
        <dbReference type="Pfam" id="PF13173"/>
    </source>
</evidence>
<dbReference type="Pfam" id="PF13173">
    <property type="entry name" value="AAA_14"/>
    <property type="match status" value="1"/>
</dbReference>
<dbReference type="SUPFAM" id="SSF52540">
    <property type="entry name" value="P-loop containing nucleoside triphosphate hydrolases"/>
    <property type="match status" value="1"/>
</dbReference>
<dbReference type="InterPro" id="IPR027417">
    <property type="entry name" value="P-loop_NTPase"/>
</dbReference>
<dbReference type="RefSeq" id="WP_089480829.1">
    <property type="nucleotide sequence ID" value="NZ_MUGS01000039.1"/>
</dbReference>
<dbReference type="PANTHER" id="PTHR43566">
    <property type="entry name" value="CONSERVED PROTEIN"/>
    <property type="match status" value="1"/>
</dbReference>
<dbReference type="PANTHER" id="PTHR43566:SF1">
    <property type="entry name" value="AAA+ ATPASE DOMAIN-CONTAINING PROTEIN"/>
    <property type="match status" value="1"/>
</dbReference>
<dbReference type="Pfam" id="PF13635">
    <property type="entry name" value="DUF4143"/>
    <property type="match status" value="1"/>
</dbReference>
<dbReference type="AlphaFoldDB" id="A0A227P329"/>
<organism evidence="3 4">
    <name type="scientific">Flavobacterium araucananum</name>
    <dbReference type="NCBI Taxonomy" id="946678"/>
    <lineage>
        <taxon>Bacteria</taxon>
        <taxon>Pseudomonadati</taxon>
        <taxon>Bacteroidota</taxon>
        <taxon>Flavobacteriia</taxon>
        <taxon>Flavobacteriales</taxon>
        <taxon>Flavobacteriaceae</taxon>
        <taxon>Flavobacterium</taxon>
    </lineage>
</organism>
<reference evidence="3 4" key="1">
    <citation type="submission" date="2016-11" db="EMBL/GenBank/DDBJ databases">
        <title>Whole genomes of Flavobacteriaceae.</title>
        <authorList>
            <person name="Stine C."/>
            <person name="Li C."/>
            <person name="Tadesse D."/>
        </authorList>
    </citation>
    <scope>NUCLEOTIDE SEQUENCE [LARGE SCALE GENOMIC DNA]</scope>
    <source>
        <strain evidence="3 4">DSM 24704</strain>
    </source>
</reference>
<dbReference type="InterPro" id="IPR025420">
    <property type="entry name" value="DUF4143"/>
</dbReference>
<dbReference type="Proteomes" id="UP000214684">
    <property type="component" value="Unassembled WGS sequence"/>
</dbReference>
<dbReference type="EMBL" id="MUGS01000039">
    <property type="protein sequence ID" value="OXG03465.1"/>
    <property type="molecule type" value="Genomic_DNA"/>
</dbReference>
<sequence>MVFLERGMGTLFTKKVLPNKVLILLGARRVGKTAFIKNYLSIIPKQDYLQLNGEDIDDANLLKERSVNNYSRLLSNIKILVIDEAQNIPNIGLILKLIVDSIEGIKIIATGSSVFDLSNKLGEPLVGRKNTIYLFPFAQMEFAKYENFKETQQKLEERLLFGSYPELEQYTDWNDKINYLKEIINSYLLKDILVYEGIKQSNKILDLLKLIAFQVGQEVSLQELARQLGISKNTVESYLDLLSKVFVIYKVTGFSRNLRKEITKSNRWYFYDNGIRNAIISNFTRLDARTDVGALWENYISSERIKYQNYTQKSVTNYFWRTYDQQELDWLEEENGILSGYEFKWNEKRKAKIPTAFAKAYPEAVFNVINKSNYLDFII</sequence>
<dbReference type="InterPro" id="IPR041682">
    <property type="entry name" value="AAA_14"/>
</dbReference>
<accession>A0A227P329</accession>
<feature type="domain" description="DUF4143" evidence="2">
    <location>
        <begin position="190"/>
        <end position="346"/>
    </location>
</feature>
<gene>
    <name evidence="3" type="ORF">B0A64_17710</name>
</gene>
<comment type="caution">
    <text evidence="3">The sequence shown here is derived from an EMBL/GenBank/DDBJ whole genome shotgun (WGS) entry which is preliminary data.</text>
</comment>
<evidence type="ECO:0000313" key="3">
    <source>
        <dbReference type="EMBL" id="OXG03465.1"/>
    </source>
</evidence>
<feature type="domain" description="AAA" evidence="1">
    <location>
        <begin position="19"/>
        <end position="142"/>
    </location>
</feature>
<dbReference type="OrthoDB" id="9778168at2"/>